<evidence type="ECO:0000313" key="2">
    <source>
        <dbReference type="EMBL" id="KAF2753886.1"/>
    </source>
</evidence>
<dbReference type="OrthoDB" id="3830014at2759"/>
<dbReference type="RefSeq" id="XP_033596337.1">
    <property type="nucleotide sequence ID" value="XM_033744766.1"/>
</dbReference>
<dbReference type="InterPro" id="IPR013097">
    <property type="entry name" value="Dabb"/>
</dbReference>
<gene>
    <name evidence="2" type="ORF">EJ05DRAFT_479909</name>
</gene>
<dbReference type="SMART" id="SM00886">
    <property type="entry name" value="Dabb"/>
    <property type="match status" value="1"/>
</dbReference>
<dbReference type="GeneID" id="54485820"/>
<dbReference type="Proteomes" id="UP000799437">
    <property type="component" value="Unassembled WGS sequence"/>
</dbReference>
<organism evidence="2 3">
    <name type="scientific">Pseudovirgaria hyperparasitica</name>
    <dbReference type="NCBI Taxonomy" id="470096"/>
    <lineage>
        <taxon>Eukaryota</taxon>
        <taxon>Fungi</taxon>
        <taxon>Dikarya</taxon>
        <taxon>Ascomycota</taxon>
        <taxon>Pezizomycotina</taxon>
        <taxon>Dothideomycetes</taxon>
        <taxon>Dothideomycetes incertae sedis</taxon>
        <taxon>Acrospermales</taxon>
        <taxon>Acrospermaceae</taxon>
        <taxon>Pseudovirgaria</taxon>
    </lineage>
</organism>
<protein>
    <recommendedName>
        <fullName evidence="1">Stress-response A/B barrel domain-containing protein</fullName>
    </recommendedName>
</protein>
<dbReference type="Pfam" id="PF07876">
    <property type="entry name" value="Dabb"/>
    <property type="match status" value="1"/>
</dbReference>
<sequence>MAKSIDRITLFKVAEEDIDEVLAQYKGLKEKALKDDQPYILRAYAQRTYPEARNQGFSICAHTSFASLEDFEYYDKECAVHKALKAVVGPKQSGMMMMYMDATPESRGS</sequence>
<keyword evidence="3" id="KW-1185">Reference proteome</keyword>
<reference evidence="2" key="1">
    <citation type="journal article" date="2020" name="Stud. Mycol.">
        <title>101 Dothideomycetes genomes: a test case for predicting lifestyles and emergence of pathogens.</title>
        <authorList>
            <person name="Haridas S."/>
            <person name="Albert R."/>
            <person name="Binder M."/>
            <person name="Bloem J."/>
            <person name="Labutti K."/>
            <person name="Salamov A."/>
            <person name="Andreopoulos B."/>
            <person name="Baker S."/>
            <person name="Barry K."/>
            <person name="Bills G."/>
            <person name="Bluhm B."/>
            <person name="Cannon C."/>
            <person name="Castanera R."/>
            <person name="Culley D."/>
            <person name="Daum C."/>
            <person name="Ezra D."/>
            <person name="Gonzalez J."/>
            <person name="Henrissat B."/>
            <person name="Kuo A."/>
            <person name="Liang C."/>
            <person name="Lipzen A."/>
            <person name="Lutzoni F."/>
            <person name="Magnuson J."/>
            <person name="Mondo S."/>
            <person name="Nolan M."/>
            <person name="Ohm R."/>
            <person name="Pangilinan J."/>
            <person name="Park H.-J."/>
            <person name="Ramirez L."/>
            <person name="Alfaro M."/>
            <person name="Sun H."/>
            <person name="Tritt A."/>
            <person name="Yoshinaga Y."/>
            <person name="Zwiers L.-H."/>
            <person name="Turgeon B."/>
            <person name="Goodwin S."/>
            <person name="Spatafora J."/>
            <person name="Crous P."/>
            <person name="Grigoriev I."/>
        </authorList>
    </citation>
    <scope>NUCLEOTIDE SEQUENCE</scope>
    <source>
        <strain evidence="2">CBS 121739</strain>
    </source>
</reference>
<proteinExistence type="predicted"/>
<dbReference type="PROSITE" id="PS51502">
    <property type="entry name" value="S_R_A_B_BARREL"/>
    <property type="match status" value="1"/>
</dbReference>
<evidence type="ECO:0000313" key="3">
    <source>
        <dbReference type="Proteomes" id="UP000799437"/>
    </source>
</evidence>
<dbReference type="Gene3D" id="3.30.70.100">
    <property type="match status" value="1"/>
</dbReference>
<accession>A0A6A6VVR6</accession>
<evidence type="ECO:0000259" key="1">
    <source>
        <dbReference type="PROSITE" id="PS51502"/>
    </source>
</evidence>
<dbReference type="EMBL" id="ML996582">
    <property type="protein sequence ID" value="KAF2753886.1"/>
    <property type="molecule type" value="Genomic_DNA"/>
</dbReference>
<name>A0A6A6VVR6_9PEZI</name>
<dbReference type="AlphaFoldDB" id="A0A6A6VVR6"/>
<dbReference type="InterPro" id="IPR011008">
    <property type="entry name" value="Dimeric_a/b-barrel"/>
</dbReference>
<dbReference type="SUPFAM" id="SSF54909">
    <property type="entry name" value="Dimeric alpha+beta barrel"/>
    <property type="match status" value="1"/>
</dbReference>
<feature type="domain" description="Stress-response A/B barrel" evidence="1">
    <location>
        <begin position="5"/>
        <end position="100"/>
    </location>
</feature>